<dbReference type="GO" id="GO:0004383">
    <property type="term" value="F:guanylate cyclase activity"/>
    <property type="evidence" value="ECO:0007669"/>
    <property type="project" value="UniProtKB-EC"/>
</dbReference>
<evidence type="ECO:0000256" key="3">
    <source>
        <dbReference type="ARBA" id="ARBA00022490"/>
    </source>
</evidence>
<dbReference type="Proteomes" id="UP001374579">
    <property type="component" value="Unassembled WGS sequence"/>
</dbReference>
<keyword evidence="11" id="KW-1185">Reference proteome</keyword>
<evidence type="ECO:0000256" key="1">
    <source>
        <dbReference type="ARBA" id="ARBA00004496"/>
    </source>
</evidence>
<dbReference type="EMBL" id="JBAMIC010000010">
    <property type="protein sequence ID" value="KAK7102523.1"/>
    <property type="molecule type" value="Genomic_DNA"/>
</dbReference>
<feature type="domain" description="Guanylate cyclase" evidence="9">
    <location>
        <begin position="428"/>
        <end position="556"/>
    </location>
</feature>
<evidence type="ECO:0000256" key="7">
    <source>
        <dbReference type="ARBA" id="ARBA00023293"/>
    </source>
</evidence>
<dbReference type="SMART" id="SM00044">
    <property type="entry name" value="CYCc"/>
    <property type="match status" value="1"/>
</dbReference>
<dbReference type="InterPro" id="IPR011645">
    <property type="entry name" value="HNOB_dom_associated"/>
</dbReference>
<dbReference type="InterPro" id="IPR042463">
    <property type="entry name" value="HNOB_dom_associated_sf"/>
</dbReference>
<dbReference type="GO" id="GO:0008074">
    <property type="term" value="C:guanylate cyclase complex, soluble"/>
    <property type="evidence" value="ECO:0007669"/>
    <property type="project" value="TreeGrafter"/>
</dbReference>
<dbReference type="InterPro" id="IPR029787">
    <property type="entry name" value="Nucleotide_cyclase"/>
</dbReference>
<dbReference type="Pfam" id="PF00211">
    <property type="entry name" value="Guanylate_cyc"/>
    <property type="match status" value="1"/>
</dbReference>
<sequence length="695" mass="78660">MYGQIHCVFRELVEEQFGKDQWRAVLAKSGLDEMIHFMVFTQYPDPLTFKLLGAVAEVLEITTETVLKVFGGFFLTYCLRHGYDKMLKTLGGDIISFIQNLDSLHYLLALSNQGIAPPSFRCEEEADGNLTLHYYSQRAGLYPIVIGMLEAVGKELFHQNVTLTVLHQSQLEIATAVTSHHTIFRVTLEFTSNSPNFVKAKSAFRYNPQTTSPEQVSTPKNKYKDFVLKADDFCAAFPYHIMFNKSLCIEQIGDNVRRLTTVHISDDTPFKAIGDIVQPVMHQTIENIFLFINAVFLVAIYRSPDDKTQPFMLRGQMVWMEHSQVMIFIGSPRLTSLNELLEMNVFLADIPLYDCTRELVLLNQQRMAEIDIAKKLDETTTKLRLTSAALEVEKQRTEDLLHEMLPKKVAMELTQGNAVKADKFECVTIVFSDIVTFTDIAAACNPMDIINMLNELYHRFDNHTNEHDVYKVETVGDAYMAVAGAPEVQEDHADRIADFAMAMMKESSHVQSPATGKPLQIRIGLHSGPVVAGVVGKKMPRYCLFGDTVNTTSRMESTGVPGRIHVSNSVYMKLFPYGYTFKDRGEIEVKGKGKMHTYFLVGYLSHHVKQPQDEFKQLPDVKCDRPCIRTHPSRPVKRNMRKSFNFLKKSSSKTLDASGTGSETVTDMSNGVDDLKPRSTVFSRRRRPSAFCLIV</sequence>
<dbReference type="SUPFAM" id="SSF111126">
    <property type="entry name" value="Ligand-binding domain in the NO signalling and Golgi transport"/>
    <property type="match status" value="1"/>
</dbReference>
<dbReference type="GO" id="GO:0020037">
    <property type="term" value="F:heme binding"/>
    <property type="evidence" value="ECO:0007669"/>
    <property type="project" value="InterPro"/>
</dbReference>
<evidence type="ECO:0000256" key="5">
    <source>
        <dbReference type="ARBA" id="ARBA00023134"/>
    </source>
</evidence>
<evidence type="ECO:0000313" key="10">
    <source>
        <dbReference type="EMBL" id="KAK7102523.1"/>
    </source>
</evidence>
<keyword evidence="6 8" id="KW-0456">Lyase</keyword>
<dbReference type="AlphaFoldDB" id="A0AAN9BC20"/>
<dbReference type="FunFam" id="3.30.70.1230:FF:000007">
    <property type="entry name" value="Guanylate cyclase soluble subunit alpha-3"/>
    <property type="match status" value="1"/>
</dbReference>
<dbReference type="Pfam" id="PF07701">
    <property type="entry name" value="HNOBA"/>
    <property type="match status" value="1"/>
</dbReference>
<dbReference type="FunFam" id="3.30.450.260:FF:000002">
    <property type="entry name" value="guanylate cyclase soluble subunit alpha-2"/>
    <property type="match status" value="1"/>
</dbReference>
<keyword evidence="5" id="KW-0342">GTP-binding</keyword>
<dbReference type="InterPro" id="IPR024096">
    <property type="entry name" value="NO_sig/Golgi_transp_ligand-bd"/>
</dbReference>
<reference evidence="10 11" key="1">
    <citation type="submission" date="2024-02" db="EMBL/GenBank/DDBJ databases">
        <title>Chromosome-scale genome assembly of the rough periwinkle Littorina saxatilis.</title>
        <authorList>
            <person name="De Jode A."/>
            <person name="Faria R."/>
            <person name="Formenti G."/>
            <person name="Sims Y."/>
            <person name="Smith T.P."/>
            <person name="Tracey A."/>
            <person name="Wood J.M.D."/>
            <person name="Zagrodzka Z.B."/>
            <person name="Johannesson K."/>
            <person name="Butlin R.K."/>
            <person name="Leder E.H."/>
        </authorList>
    </citation>
    <scope>NUCLEOTIDE SEQUENCE [LARGE SCALE GENOMIC DNA]</scope>
    <source>
        <strain evidence="10">Snail1</strain>
        <tissue evidence="10">Muscle</tissue>
    </source>
</reference>
<evidence type="ECO:0000313" key="11">
    <source>
        <dbReference type="Proteomes" id="UP001374579"/>
    </source>
</evidence>
<evidence type="ECO:0000259" key="9">
    <source>
        <dbReference type="PROSITE" id="PS50125"/>
    </source>
</evidence>
<comment type="caution">
    <text evidence="10">The sequence shown here is derived from an EMBL/GenBank/DDBJ whole genome shotgun (WGS) entry which is preliminary data.</text>
</comment>
<evidence type="ECO:0000256" key="4">
    <source>
        <dbReference type="ARBA" id="ARBA00022741"/>
    </source>
</evidence>
<dbReference type="Pfam" id="PF07700">
    <property type="entry name" value="HNOB"/>
    <property type="match status" value="1"/>
</dbReference>
<proteinExistence type="inferred from homology"/>
<keyword evidence="4" id="KW-0547">Nucleotide-binding</keyword>
<dbReference type="InterPro" id="IPR018297">
    <property type="entry name" value="A/G_cyclase_CS"/>
</dbReference>
<gene>
    <name evidence="10" type="ORF">V1264_020728</name>
</gene>
<dbReference type="Gene3D" id="3.30.70.1230">
    <property type="entry name" value="Nucleotide cyclase"/>
    <property type="match status" value="1"/>
</dbReference>
<evidence type="ECO:0000256" key="8">
    <source>
        <dbReference type="RuleBase" id="RU000405"/>
    </source>
</evidence>
<dbReference type="InterPro" id="IPR038158">
    <property type="entry name" value="H-NOX_domain_sf"/>
</dbReference>
<comment type="similarity">
    <text evidence="8">Belongs to the adenylyl cyclase class-4/guanylyl cyclase family.</text>
</comment>
<dbReference type="PANTHER" id="PTHR45655">
    <property type="entry name" value="GUANYLATE CYCLASE SOLUBLE SUBUNIT BETA-2"/>
    <property type="match status" value="1"/>
</dbReference>
<dbReference type="EC" id="4.6.1.2" evidence="2"/>
<name>A0AAN9BC20_9CAEN</name>
<dbReference type="Gene3D" id="6.10.250.780">
    <property type="match status" value="1"/>
</dbReference>
<organism evidence="10 11">
    <name type="scientific">Littorina saxatilis</name>
    <dbReference type="NCBI Taxonomy" id="31220"/>
    <lineage>
        <taxon>Eukaryota</taxon>
        <taxon>Metazoa</taxon>
        <taxon>Spiralia</taxon>
        <taxon>Lophotrochozoa</taxon>
        <taxon>Mollusca</taxon>
        <taxon>Gastropoda</taxon>
        <taxon>Caenogastropoda</taxon>
        <taxon>Littorinimorpha</taxon>
        <taxon>Littorinoidea</taxon>
        <taxon>Littorinidae</taxon>
        <taxon>Littorina</taxon>
    </lineage>
</organism>
<dbReference type="GO" id="GO:0019934">
    <property type="term" value="P:cGMP-mediated signaling"/>
    <property type="evidence" value="ECO:0007669"/>
    <property type="project" value="TreeGrafter"/>
</dbReference>
<dbReference type="PROSITE" id="PS00452">
    <property type="entry name" value="GUANYLATE_CYCLASE_1"/>
    <property type="match status" value="1"/>
</dbReference>
<dbReference type="Gene3D" id="3.90.1520.10">
    <property type="entry name" value="H-NOX domain"/>
    <property type="match status" value="1"/>
</dbReference>
<keyword evidence="7" id="KW-0141">cGMP biosynthesis</keyword>
<dbReference type="PANTHER" id="PTHR45655:SF13">
    <property type="entry name" value="SOLUBLE GUANYLATE CYCLASE GCY-32-RELATED"/>
    <property type="match status" value="1"/>
</dbReference>
<dbReference type="PROSITE" id="PS50125">
    <property type="entry name" value="GUANYLATE_CYCLASE_2"/>
    <property type="match status" value="1"/>
</dbReference>
<comment type="subcellular location">
    <subcellularLocation>
        <location evidence="1">Cytoplasm</location>
    </subcellularLocation>
</comment>
<evidence type="ECO:0000256" key="2">
    <source>
        <dbReference type="ARBA" id="ARBA00012202"/>
    </source>
</evidence>
<evidence type="ECO:0000256" key="6">
    <source>
        <dbReference type="ARBA" id="ARBA00023239"/>
    </source>
</evidence>
<dbReference type="GO" id="GO:0070482">
    <property type="term" value="P:response to oxygen levels"/>
    <property type="evidence" value="ECO:0007669"/>
    <property type="project" value="TreeGrafter"/>
</dbReference>
<dbReference type="GO" id="GO:0005525">
    <property type="term" value="F:GTP binding"/>
    <property type="evidence" value="ECO:0007669"/>
    <property type="project" value="UniProtKB-KW"/>
</dbReference>
<dbReference type="Gene3D" id="3.30.450.260">
    <property type="entry name" value="Haem NO binding associated domain"/>
    <property type="match status" value="1"/>
</dbReference>
<dbReference type="SUPFAM" id="SSF55073">
    <property type="entry name" value="Nucleotide cyclase"/>
    <property type="match status" value="1"/>
</dbReference>
<keyword evidence="3" id="KW-0963">Cytoplasm</keyword>
<protein>
    <recommendedName>
        <fullName evidence="2">guanylate cyclase</fullName>
        <ecNumber evidence="2">4.6.1.2</ecNumber>
    </recommendedName>
</protein>
<accession>A0AAN9BC20</accession>
<dbReference type="InterPro" id="IPR011644">
    <property type="entry name" value="Heme_NO-bd"/>
</dbReference>
<dbReference type="CDD" id="cd07302">
    <property type="entry name" value="CHD"/>
    <property type="match status" value="1"/>
</dbReference>
<dbReference type="InterPro" id="IPR001054">
    <property type="entry name" value="A/G_cyclase"/>
</dbReference>